<evidence type="ECO:0000313" key="1">
    <source>
        <dbReference type="EMBL" id="RGS41346.1"/>
    </source>
</evidence>
<sequence length="172" mass="20319">MISRAEYIQQPYSGEYIEKIYDIKSPWNSTDWTWIKFTEEDDIWCGEFRGKYRGVSCSTTLGIIVVLTSDYMYVLDIYGGEIMEYYSQPEYVDITVTPFGKILVTDGYGIEMFANTKISDMENIVLPINADNLKFVEWRENILKISCFEFLTWGKEIELYLNFETMEWLINK</sequence>
<reference evidence="1 2" key="1">
    <citation type="submission" date="2018-08" db="EMBL/GenBank/DDBJ databases">
        <title>A genome reference for cultivated species of the human gut microbiota.</title>
        <authorList>
            <person name="Zou Y."/>
            <person name="Xue W."/>
            <person name="Luo G."/>
        </authorList>
    </citation>
    <scope>NUCLEOTIDE SEQUENCE [LARGE SCALE GENOMIC DNA]</scope>
    <source>
        <strain evidence="1 2">AF22-12AC</strain>
    </source>
</reference>
<organism evidence="1 2">
    <name type="scientific">Roseburia hominis</name>
    <dbReference type="NCBI Taxonomy" id="301301"/>
    <lineage>
        <taxon>Bacteria</taxon>
        <taxon>Bacillati</taxon>
        <taxon>Bacillota</taxon>
        <taxon>Clostridia</taxon>
        <taxon>Lachnospirales</taxon>
        <taxon>Lachnospiraceae</taxon>
        <taxon>Roseburia</taxon>
    </lineage>
</organism>
<name>A0A174GEL2_9FIRM</name>
<dbReference type="OMA" id="WTWIKFT"/>
<evidence type="ECO:0000313" key="2">
    <source>
        <dbReference type="Proteomes" id="UP000266172"/>
    </source>
</evidence>
<dbReference type="GeneID" id="93724230"/>
<accession>A0A174GEL2</accession>
<comment type="caution">
    <text evidence="1">The sequence shown here is derived from an EMBL/GenBank/DDBJ whole genome shotgun (WGS) entry which is preliminary data.</text>
</comment>
<proteinExistence type="predicted"/>
<dbReference type="Proteomes" id="UP000266172">
    <property type="component" value="Unassembled WGS sequence"/>
</dbReference>
<protein>
    <submittedName>
        <fullName evidence="1">Uncharacterized protein</fullName>
    </submittedName>
</protein>
<dbReference type="AlphaFoldDB" id="A0A174GEL2"/>
<dbReference type="RefSeq" id="WP_014080618.1">
    <property type="nucleotide sequence ID" value="NZ_CATWOB010000005.1"/>
</dbReference>
<dbReference type="EMBL" id="QRVL01000003">
    <property type="protein sequence ID" value="RGS41346.1"/>
    <property type="molecule type" value="Genomic_DNA"/>
</dbReference>
<gene>
    <name evidence="1" type="ORF">DWX93_06775</name>
</gene>